<evidence type="ECO:0000313" key="3">
    <source>
        <dbReference type="Proteomes" id="UP001159363"/>
    </source>
</evidence>
<reference evidence="2 3" key="1">
    <citation type="submission" date="2023-02" db="EMBL/GenBank/DDBJ databases">
        <title>LHISI_Scaffold_Assembly.</title>
        <authorList>
            <person name="Stuart O.P."/>
            <person name="Cleave R."/>
            <person name="Magrath M.J.L."/>
            <person name="Mikheyev A.S."/>
        </authorList>
    </citation>
    <scope>NUCLEOTIDE SEQUENCE [LARGE SCALE GENOMIC DNA]</scope>
    <source>
        <strain evidence="2">Daus_M_001</strain>
        <tissue evidence="2">Leg muscle</tissue>
    </source>
</reference>
<feature type="region of interest" description="Disordered" evidence="1">
    <location>
        <begin position="1"/>
        <end position="56"/>
    </location>
</feature>
<feature type="region of interest" description="Disordered" evidence="1">
    <location>
        <begin position="660"/>
        <end position="686"/>
    </location>
</feature>
<name>A0ABQ9I1J5_9NEOP</name>
<evidence type="ECO:0000256" key="1">
    <source>
        <dbReference type="SAM" id="MobiDB-lite"/>
    </source>
</evidence>
<accession>A0ABQ9I1J5</accession>
<evidence type="ECO:0000313" key="2">
    <source>
        <dbReference type="EMBL" id="KAJ8890525.1"/>
    </source>
</evidence>
<organism evidence="2 3">
    <name type="scientific">Dryococelus australis</name>
    <dbReference type="NCBI Taxonomy" id="614101"/>
    <lineage>
        <taxon>Eukaryota</taxon>
        <taxon>Metazoa</taxon>
        <taxon>Ecdysozoa</taxon>
        <taxon>Arthropoda</taxon>
        <taxon>Hexapoda</taxon>
        <taxon>Insecta</taxon>
        <taxon>Pterygota</taxon>
        <taxon>Neoptera</taxon>
        <taxon>Polyneoptera</taxon>
        <taxon>Phasmatodea</taxon>
        <taxon>Verophasmatodea</taxon>
        <taxon>Anareolatae</taxon>
        <taxon>Phasmatidae</taxon>
        <taxon>Eurycanthinae</taxon>
        <taxon>Dryococelus</taxon>
    </lineage>
</organism>
<gene>
    <name evidence="2" type="ORF">PR048_010034</name>
</gene>
<dbReference type="Proteomes" id="UP001159363">
    <property type="component" value="Chromosome 3"/>
</dbReference>
<sequence>MRVIEVNMERLRNEGEGETGDPEKTRRPTASSGTIPTCENPVARPGIEPGSPWSNRVQSPAGSLPDFCKWESCRTMSLVSGFSRGSPVSPTLAIRRCSIITSFHPHRLSRHRQQLITAACATRHNNLPFRPARRMGQVKCLYTTFKSVLAALGLTKGYGTAADCCKRRRDVFEICPSFRTALVPGIATHWLRKVPHWLSCWLASRLPGADWLTAFQETLLSDDAVWMAFTTVRQKWQLNLGQAKYKASDGKAAPNSDARRPCKLRPGVAKYLPLMEKGERPRGHAHTPNGITIRAIVQISIAHWLHAVTVEGYDWACCTLSYVSHWPRVPQEMPNNTWTNEECDTNMLPSKWPAPHRFTIGWVATWQAGLSYHALIGEWRSNVLLDGDVILLACAARAYLFADLLHEALRTNVVPDWLLRATKCSLLAELPAGKYVDATHVYTEVDFAIGSQFIRHALDPHQPIADWGRNKWRIPYCQVRRFYWCCWCGQLATCQFRQSSTGGDMVDAAANCRVREVRARHCLAECCSPRKKQITATIHLPRPLIVASDGPLSFRDLCTRANAEAVYLPSAGVCKETVTGTLPLRRPPTSRDMSQERANAKGDIGKRIKCRIASMREALDNGAPVVGRLPRDASGRRRSFSSSLASLAVTSHQWKEVRFGPASSQIPHRQAAPGRQLGPDAEEVSHAHGPRVETAFLGTADLHVVSMCRDNHNKVPAKLAKIFYAILLE</sequence>
<proteinExistence type="predicted"/>
<comment type="caution">
    <text evidence="2">The sequence shown here is derived from an EMBL/GenBank/DDBJ whole genome shotgun (WGS) entry which is preliminary data.</text>
</comment>
<dbReference type="EMBL" id="JARBHB010000003">
    <property type="protein sequence ID" value="KAJ8890525.1"/>
    <property type="molecule type" value="Genomic_DNA"/>
</dbReference>
<feature type="compositionally biased region" description="Basic and acidic residues" evidence="1">
    <location>
        <begin position="7"/>
        <end position="26"/>
    </location>
</feature>
<keyword evidence="3" id="KW-1185">Reference proteome</keyword>
<feature type="compositionally biased region" description="Polar residues" evidence="1">
    <location>
        <begin position="28"/>
        <end position="37"/>
    </location>
</feature>
<protein>
    <submittedName>
        <fullName evidence="2">Uncharacterized protein</fullName>
    </submittedName>
</protein>